<dbReference type="Proteomes" id="UP000605897">
    <property type="component" value="Unassembled WGS sequence"/>
</dbReference>
<evidence type="ECO:0000256" key="1">
    <source>
        <dbReference type="SAM" id="MobiDB-lite"/>
    </source>
</evidence>
<organism evidence="2 3">
    <name type="scientific">Amycolatopsis deserti</name>
    <dbReference type="NCBI Taxonomy" id="185696"/>
    <lineage>
        <taxon>Bacteria</taxon>
        <taxon>Bacillati</taxon>
        <taxon>Actinomycetota</taxon>
        <taxon>Actinomycetes</taxon>
        <taxon>Pseudonocardiales</taxon>
        <taxon>Pseudonocardiaceae</taxon>
        <taxon>Amycolatopsis</taxon>
    </lineage>
</organism>
<dbReference type="EMBL" id="BNAU01000006">
    <property type="protein sequence ID" value="GHF11154.1"/>
    <property type="molecule type" value="Genomic_DNA"/>
</dbReference>
<evidence type="ECO:0000313" key="2">
    <source>
        <dbReference type="EMBL" id="GHF11154.1"/>
    </source>
</evidence>
<feature type="region of interest" description="Disordered" evidence="1">
    <location>
        <begin position="63"/>
        <end position="86"/>
    </location>
</feature>
<name>A0ABQ3JAC8_9PSEU</name>
<feature type="compositionally biased region" description="Basic residues" evidence="1">
    <location>
        <begin position="67"/>
        <end position="81"/>
    </location>
</feature>
<sequence length="169" mass="17650">MGEQARLGVTHPGTAAGGARGGTGTRRRGGRAGGRAVAATHRPVAGVRRTTVLRTTVLGTGVLGAGRRPRTARRRRRHSVARGRDAAGATGRVRVLTTWPARTTALARPLRALGALRTTGLRALGRRGTSWRFVTARPGRAAALARPLGTTGFVRLLTRPGAIAVVVHE</sequence>
<feature type="region of interest" description="Disordered" evidence="1">
    <location>
        <begin position="1"/>
        <end position="39"/>
    </location>
</feature>
<reference evidence="3" key="1">
    <citation type="journal article" date="2019" name="Int. J. Syst. Evol. Microbiol.">
        <title>The Global Catalogue of Microorganisms (GCM) 10K type strain sequencing project: providing services to taxonomists for standard genome sequencing and annotation.</title>
        <authorList>
            <consortium name="The Broad Institute Genomics Platform"/>
            <consortium name="The Broad Institute Genome Sequencing Center for Infectious Disease"/>
            <person name="Wu L."/>
            <person name="Ma J."/>
        </authorList>
    </citation>
    <scope>NUCLEOTIDE SEQUENCE [LARGE SCALE GENOMIC DNA]</scope>
    <source>
        <strain evidence="3">CGMCC 4.7677</strain>
    </source>
</reference>
<keyword evidence="3" id="KW-1185">Reference proteome</keyword>
<feature type="compositionally biased region" description="Gly residues" evidence="1">
    <location>
        <begin position="15"/>
        <end position="24"/>
    </location>
</feature>
<comment type="caution">
    <text evidence="2">The sequence shown here is derived from an EMBL/GenBank/DDBJ whole genome shotgun (WGS) entry which is preliminary data.</text>
</comment>
<proteinExistence type="predicted"/>
<evidence type="ECO:0000313" key="3">
    <source>
        <dbReference type="Proteomes" id="UP000605897"/>
    </source>
</evidence>
<gene>
    <name evidence="2" type="ORF">GCM10017786_51080</name>
</gene>
<protein>
    <submittedName>
        <fullName evidence="2">Uncharacterized protein</fullName>
    </submittedName>
</protein>
<accession>A0ABQ3JAC8</accession>